<comment type="caution">
    <text evidence="8">The sequence shown here is derived from an EMBL/GenBank/DDBJ whole genome shotgun (WGS) entry which is preliminary data.</text>
</comment>
<evidence type="ECO:0000256" key="3">
    <source>
        <dbReference type="ARBA" id="ARBA00022692"/>
    </source>
</evidence>
<dbReference type="SUPFAM" id="SSF161070">
    <property type="entry name" value="SNF-like"/>
    <property type="match status" value="1"/>
</dbReference>
<dbReference type="GO" id="GO:0016020">
    <property type="term" value="C:membrane"/>
    <property type="evidence" value="ECO:0007669"/>
    <property type="project" value="UniProtKB-SubCell"/>
</dbReference>
<keyword evidence="6" id="KW-0915">Sodium</keyword>
<keyword evidence="9" id="KW-1185">Reference proteome</keyword>
<keyword evidence="4" id="KW-1133">Transmembrane helix</keyword>
<sequence>MKKDAHCKHSEECDADATSDESESKQQVTWSSTLEFVVSLIGYSTGMSDFWRIPYLIWRNGGGK</sequence>
<evidence type="ECO:0000256" key="4">
    <source>
        <dbReference type="ARBA" id="ARBA00022989"/>
    </source>
</evidence>
<evidence type="ECO:0000256" key="1">
    <source>
        <dbReference type="ARBA" id="ARBA00004141"/>
    </source>
</evidence>
<feature type="region of interest" description="Disordered" evidence="7">
    <location>
        <begin position="1"/>
        <end position="26"/>
    </location>
</feature>
<dbReference type="InterPro" id="IPR000175">
    <property type="entry name" value="Na/ntran_symport"/>
</dbReference>
<evidence type="ECO:0000313" key="8">
    <source>
        <dbReference type="EMBL" id="OWF35660.1"/>
    </source>
</evidence>
<dbReference type="EMBL" id="NEDP02076715">
    <property type="protein sequence ID" value="OWF35660.1"/>
    <property type="molecule type" value="Genomic_DNA"/>
</dbReference>
<proteinExistence type="predicted"/>
<name>A0A210PGR1_MIZYE</name>
<keyword evidence="2" id="KW-0813">Transport</keyword>
<dbReference type="OrthoDB" id="6581954at2759"/>
<comment type="subcellular location">
    <subcellularLocation>
        <location evidence="1">Membrane</location>
        <topology evidence="1">Multi-pass membrane protein</topology>
    </subcellularLocation>
</comment>
<dbReference type="PROSITE" id="PS50267">
    <property type="entry name" value="NA_NEUROTRAN_SYMP_3"/>
    <property type="match status" value="1"/>
</dbReference>
<dbReference type="AlphaFoldDB" id="A0A210PGR1"/>
<dbReference type="InterPro" id="IPR037272">
    <property type="entry name" value="SNS_sf"/>
</dbReference>
<dbReference type="Proteomes" id="UP000242188">
    <property type="component" value="Unassembled WGS sequence"/>
</dbReference>
<keyword evidence="3" id="KW-0812">Transmembrane</keyword>
<organism evidence="8 9">
    <name type="scientific">Mizuhopecten yessoensis</name>
    <name type="common">Japanese scallop</name>
    <name type="synonym">Patinopecten yessoensis</name>
    <dbReference type="NCBI Taxonomy" id="6573"/>
    <lineage>
        <taxon>Eukaryota</taxon>
        <taxon>Metazoa</taxon>
        <taxon>Spiralia</taxon>
        <taxon>Lophotrochozoa</taxon>
        <taxon>Mollusca</taxon>
        <taxon>Bivalvia</taxon>
        <taxon>Autobranchia</taxon>
        <taxon>Pteriomorphia</taxon>
        <taxon>Pectinida</taxon>
        <taxon>Pectinoidea</taxon>
        <taxon>Pectinidae</taxon>
        <taxon>Mizuhopecten</taxon>
    </lineage>
</organism>
<accession>A0A210PGR1</accession>
<keyword evidence="5" id="KW-0472">Membrane</keyword>
<dbReference type="GO" id="GO:0046872">
    <property type="term" value="F:metal ion binding"/>
    <property type="evidence" value="ECO:0007669"/>
    <property type="project" value="UniProtKB-KW"/>
</dbReference>
<gene>
    <name evidence="8" type="ORF">KP79_PYT09736</name>
</gene>
<dbReference type="Pfam" id="PF00209">
    <property type="entry name" value="SNF"/>
    <property type="match status" value="1"/>
</dbReference>
<reference evidence="8 9" key="1">
    <citation type="journal article" date="2017" name="Nat. Ecol. Evol.">
        <title>Scallop genome provides insights into evolution of bilaterian karyotype and development.</title>
        <authorList>
            <person name="Wang S."/>
            <person name="Zhang J."/>
            <person name="Jiao W."/>
            <person name="Li J."/>
            <person name="Xun X."/>
            <person name="Sun Y."/>
            <person name="Guo X."/>
            <person name="Huan P."/>
            <person name="Dong B."/>
            <person name="Zhang L."/>
            <person name="Hu X."/>
            <person name="Sun X."/>
            <person name="Wang J."/>
            <person name="Zhao C."/>
            <person name="Wang Y."/>
            <person name="Wang D."/>
            <person name="Huang X."/>
            <person name="Wang R."/>
            <person name="Lv J."/>
            <person name="Li Y."/>
            <person name="Zhang Z."/>
            <person name="Liu B."/>
            <person name="Lu W."/>
            <person name="Hui Y."/>
            <person name="Liang J."/>
            <person name="Zhou Z."/>
            <person name="Hou R."/>
            <person name="Li X."/>
            <person name="Liu Y."/>
            <person name="Li H."/>
            <person name="Ning X."/>
            <person name="Lin Y."/>
            <person name="Zhao L."/>
            <person name="Xing Q."/>
            <person name="Dou J."/>
            <person name="Li Y."/>
            <person name="Mao J."/>
            <person name="Guo H."/>
            <person name="Dou H."/>
            <person name="Li T."/>
            <person name="Mu C."/>
            <person name="Jiang W."/>
            <person name="Fu Q."/>
            <person name="Fu X."/>
            <person name="Miao Y."/>
            <person name="Liu J."/>
            <person name="Yu Q."/>
            <person name="Li R."/>
            <person name="Liao H."/>
            <person name="Li X."/>
            <person name="Kong Y."/>
            <person name="Jiang Z."/>
            <person name="Chourrout D."/>
            <person name="Li R."/>
            <person name="Bao Z."/>
        </authorList>
    </citation>
    <scope>NUCLEOTIDE SEQUENCE [LARGE SCALE GENOMIC DNA]</scope>
    <source>
        <strain evidence="8 9">PY_sf001</strain>
    </source>
</reference>
<evidence type="ECO:0000256" key="2">
    <source>
        <dbReference type="ARBA" id="ARBA00022448"/>
    </source>
</evidence>
<feature type="compositionally biased region" description="Basic and acidic residues" evidence="7">
    <location>
        <begin position="1"/>
        <end position="12"/>
    </location>
</feature>
<evidence type="ECO:0000256" key="5">
    <source>
        <dbReference type="ARBA" id="ARBA00023136"/>
    </source>
</evidence>
<evidence type="ECO:0000256" key="7">
    <source>
        <dbReference type="SAM" id="MobiDB-lite"/>
    </source>
</evidence>
<feature type="binding site" evidence="6">
    <location>
        <position position="42"/>
    </location>
    <ligand>
        <name>Na(+)</name>
        <dbReference type="ChEBI" id="CHEBI:29101"/>
        <label>1</label>
    </ligand>
</feature>
<protein>
    <submittedName>
        <fullName evidence="8">Sodium-and chloride-dependent glycine transporter 2</fullName>
    </submittedName>
</protein>
<evidence type="ECO:0000256" key="6">
    <source>
        <dbReference type="PIRSR" id="PIRSR600175-1"/>
    </source>
</evidence>
<keyword evidence="6" id="KW-0479">Metal-binding</keyword>
<evidence type="ECO:0000313" key="9">
    <source>
        <dbReference type="Proteomes" id="UP000242188"/>
    </source>
</evidence>